<evidence type="ECO:0000256" key="11">
    <source>
        <dbReference type="ARBA" id="ARBA00057465"/>
    </source>
</evidence>
<feature type="active site" description="Proton donor/acceptor" evidence="13">
    <location>
        <position position="166"/>
    </location>
</feature>
<evidence type="ECO:0000256" key="3">
    <source>
        <dbReference type="ARBA" id="ARBA00007092"/>
    </source>
</evidence>
<dbReference type="GO" id="GO:0046872">
    <property type="term" value="F:metal ion binding"/>
    <property type="evidence" value="ECO:0007669"/>
    <property type="project" value="UniProtKB-KW"/>
</dbReference>
<dbReference type="EC" id="3.1.11.2" evidence="4"/>
<name>A0A9D1U3E3_9LACO</name>
<evidence type="ECO:0000313" key="17">
    <source>
        <dbReference type="EMBL" id="HIW70738.1"/>
    </source>
</evidence>
<dbReference type="CDD" id="cd09087">
    <property type="entry name" value="Ape1-like_AP-endo"/>
    <property type="match status" value="1"/>
</dbReference>
<dbReference type="InterPro" id="IPR005135">
    <property type="entry name" value="Endo/exonuclease/phosphatase"/>
</dbReference>
<keyword evidence="5" id="KW-0963">Cytoplasm</keyword>
<dbReference type="FunFam" id="3.60.10.10:FF:000054">
    <property type="entry name" value="Exodeoxyribonuclease III"/>
    <property type="match status" value="1"/>
</dbReference>
<dbReference type="SUPFAM" id="SSF56219">
    <property type="entry name" value="DNase I-like"/>
    <property type="match status" value="1"/>
</dbReference>
<feature type="binding site" evidence="14">
    <location>
        <position position="7"/>
    </location>
    <ligand>
        <name>Mg(2+)</name>
        <dbReference type="ChEBI" id="CHEBI:18420"/>
        <label>1</label>
    </ligand>
</feature>
<feature type="site" description="Transition state stabilizer" evidence="15">
    <location>
        <position position="168"/>
    </location>
</feature>
<dbReference type="InterPro" id="IPR020848">
    <property type="entry name" value="AP_endonuclease_F1_CS"/>
</dbReference>
<feature type="site" description="Important for catalytic activity" evidence="15">
    <location>
        <position position="239"/>
    </location>
</feature>
<comment type="caution">
    <text evidence="17">The sequence shown here is derived from an EMBL/GenBank/DDBJ whole genome shotgun (WGS) entry which is preliminary data.</text>
</comment>
<evidence type="ECO:0000313" key="18">
    <source>
        <dbReference type="Proteomes" id="UP000886878"/>
    </source>
</evidence>
<reference evidence="17" key="1">
    <citation type="journal article" date="2021" name="PeerJ">
        <title>Extensive microbial diversity within the chicken gut microbiome revealed by metagenomics and culture.</title>
        <authorList>
            <person name="Gilroy R."/>
            <person name="Ravi A."/>
            <person name="Getino M."/>
            <person name="Pursley I."/>
            <person name="Horton D.L."/>
            <person name="Alikhan N.F."/>
            <person name="Baker D."/>
            <person name="Gharbi K."/>
            <person name="Hall N."/>
            <person name="Watson M."/>
            <person name="Adriaenssens E.M."/>
            <person name="Foster-Nyarko E."/>
            <person name="Jarju S."/>
            <person name="Secka A."/>
            <person name="Antonio M."/>
            <person name="Oren A."/>
            <person name="Chaudhuri R.R."/>
            <person name="La Ragione R."/>
            <person name="Hildebrand F."/>
            <person name="Pallen M.J."/>
        </authorList>
    </citation>
    <scope>NUCLEOTIDE SEQUENCE</scope>
    <source>
        <strain evidence="17">ChiHejej3B27-2180</strain>
    </source>
</reference>
<comment type="cofactor">
    <cofactor evidence="14">
        <name>Mg(2+)</name>
        <dbReference type="ChEBI" id="CHEBI:18420"/>
    </cofactor>
    <cofactor evidence="14">
        <name>Mn(2+)</name>
        <dbReference type="ChEBI" id="CHEBI:29035"/>
    </cofactor>
    <text evidence="14">Probably binds two magnesium or manganese ions per subunit.</text>
</comment>
<dbReference type="PANTHER" id="PTHR22748:SF6">
    <property type="entry name" value="DNA-(APURINIC OR APYRIMIDINIC SITE) ENDONUCLEASE"/>
    <property type="match status" value="1"/>
</dbReference>
<comment type="similarity">
    <text evidence="3">Belongs to the DNA repair enzymes AP/ExoA family.</text>
</comment>
<reference evidence="17" key="2">
    <citation type="submission" date="2021-04" db="EMBL/GenBank/DDBJ databases">
        <authorList>
            <person name="Gilroy R."/>
        </authorList>
    </citation>
    <scope>NUCLEOTIDE SEQUENCE</scope>
    <source>
        <strain evidence="17">ChiHejej3B27-2180</strain>
    </source>
</reference>
<keyword evidence="8 17" id="KW-0378">Hydrolase</keyword>
<dbReference type="PROSITE" id="PS00728">
    <property type="entry name" value="AP_NUCLEASE_F1_3"/>
    <property type="match status" value="1"/>
</dbReference>
<dbReference type="InterPro" id="IPR004808">
    <property type="entry name" value="AP_endonuc_1"/>
</dbReference>
<evidence type="ECO:0000256" key="1">
    <source>
        <dbReference type="ARBA" id="ARBA00000493"/>
    </source>
</evidence>
<evidence type="ECO:0000256" key="9">
    <source>
        <dbReference type="ARBA" id="ARBA00022839"/>
    </source>
</evidence>
<keyword evidence="9" id="KW-0269">Exonuclease</keyword>
<evidence type="ECO:0000256" key="7">
    <source>
        <dbReference type="ARBA" id="ARBA00022723"/>
    </source>
</evidence>
<evidence type="ECO:0000256" key="15">
    <source>
        <dbReference type="PIRSR" id="PIRSR604808-3"/>
    </source>
</evidence>
<dbReference type="GO" id="GO:0003906">
    <property type="term" value="F:DNA-(apurinic or apyrimidinic site) endonuclease activity"/>
    <property type="evidence" value="ECO:0007669"/>
    <property type="project" value="TreeGrafter"/>
</dbReference>
<feature type="active site" description="Proton acceptor" evidence="13">
    <location>
        <position position="265"/>
    </location>
</feature>
<feature type="domain" description="Endonuclease/exonuclease/phosphatase" evidence="16">
    <location>
        <begin position="4"/>
        <end position="250"/>
    </location>
</feature>
<dbReference type="GO" id="GO:0006284">
    <property type="term" value="P:base-excision repair"/>
    <property type="evidence" value="ECO:0007669"/>
    <property type="project" value="TreeGrafter"/>
</dbReference>
<dbReference type="Gene3D" id="3.60.10.10">
    <property type="entry name" value="Endonuclease/exonuclease/phosphatase"/>
    <property type="match status" value="1"/>
</dbReference>
<dbReference type="EMBL" id="DXGK01000108">
    <property type="protein sequence ID" value="HIW70738.1"/>
    <property type="molecule type" value="Genomic_DNA"/>
</dbReference>
<evidence type="ECO:0000256" key="14">
    <source>
        <dbReference type="PIRSR" id="PIRSR604808-2"/>
    </source>
</evidence>
<accession>A0A9D1U3E3</accession>
<protein>
    <recommendedName>
        <fullName evidence="12">Exodeoxyribonuclease</fullName>
        <ecNumber evidence="4">3.1.11.2</ecNumber>
    </recommendedName>
</protein>
<gene>
    <name evidence="17" type="primary">xth</name>
    <name evidence="17" type="ORF">H9876_05170</name>
</gene>
<dbReference type="PANTHER" id="PTHR22748">
    <property type="entry name" value="AP ENDONUCLEASE"/>
    <property type="match status" value="1"/>
</dbReference>
<evidence type="ECO:0000256" key="8">
    <source>
        <dbReference type="ARBA" id="ARBA00022801"/>
    </source>
</evidence>
<evidence type="ECO:0000256" key="5">
    <source>
        <dbReference type="ARBA" id="ARBA00022490"/>
    </source>
</evidence>
<keyword evidence="14" id="KW-0464">Manganese</keyword>
<feature type="active site" evidence="13">
    <location>
        <position position="127"/>
    </location>
</feature>
<comment type="function">
    <text evidence="11">In addition to 3'- to 5'-exonuclease and 3'-phosphatase activities, ExoA was shown to make single-strand breaks at apurinic sites in DNA.</text>
</comment>
<dbReference type="AlphaFoldDB" id="A0A9D1U3E3"/>
<organism evidence="17 18">
    <name type="scientific">Candidatus Limosilactobacillus merdipullorum</name>
    <dbReference type="NCBI Taxonomy" id="2838653"/>
    <lineage>
        <taxon>Bacteria</taxon>
        <taxon>Bacillati</taxon>
        <taxon>Bacillota</taxon>
        <taxon>Bacilli</taxon>
        <taxon>Lactobacillales</taxon>
        <taxon>Lactobacillaceae</taxon>
        <taxon>Limosilactobacillus</taxon>
    </lineage>
</organism>
<sequence length="276" mass="31812">MKLISWNIDSLNAALTGTSTRAEETRALFHKIADMNPDIIAFQETKLRKDPTKKHKEVLTKIFPGYTAVWRSSVEPARKSYAGTMYLYRDQYSPIVTRPEIGAPSTMDQEGRIITLEFPHFFVTEVYTPNSGNGLKRLDDRQVWDDRYREYLQRLAADKPVLASGDFNVAHQEIDLAHPANNHHSAGFTDEEREHFTKLLDAGFTDTFRYLNPDKAGVYSWFAQRVRTSKQNNSGWRIDYWLVSDQLAKKVKKSTMIDTGARRDHLPIELDIDLEI</sequence>
<evidence type="ECO:0000256" key="4">
    <source>
        <dbReference type="ARBA" id="ARBA00012115"/>
    </source>
</evidence>
<comment type="catalytic activity">
    <reaction evidence="1">
        <text>Exonucleolytic cleavage in the 3'- to 5'-direction to yield nucleoside 5'-phosphates.</text>
        <dbReference type="EC" id="3.1.11.2"/>
    </reaction>
</comment>
<feature type="binding site" evidence="14">
    <location>
        <position position="168"/>
    </location>
    <ligand>
        <name>Mg(2+)</name>
        <dbReference type="ChEBI" id="CHEBI:18420"/>
        <label>1</label>
    </ligand>
</feature>
<feature type="binding site" evidence="14">
    <location>
        <position position="44"/>
    </location>
    <ligand>
        <name>Mg(2+)</name>
        <dbReference type="ChEBI" id="CHEBI:18420"/>
        <label>1</label>
    </ligand>
</feature>
<evidence type="ECO:0000259" key="16">
    <source>
        <dbReference type="Pfam" id="PF03372"/>
    </source>
</evidence>
<feature type="site" description="Interaction with DNA substrate" evidence="15">
    <location>
        <position position="265"/>
    </location>
</feature>
<dbReference type="GO" id="GO:0003677">
    <property type="term" value="F:DNA binding"/>
    <property type="evidence" value="ECO:0007669"/>
    <property type="project" value="InterPro"/>
</dbReference>
<feature type="binding site" evidence="14">
    <location>
        <position position="265"/>
    </location>
    <ligand>
        <name>Mg(2+)</name>
        <dbReference type="ChEBI" id="CHEBI:18420"/>
        <label>1</label>
    </ligand>
</feature>
<feature type="binding site" evidence="14">
    <location>
        <position position="166"/>
    </location>
    <ligand>
        <name>Mg(2+)</name>
        <dbReference type="ChEBI" id="CHEBI:18420"/>
        <label>1</label>
    </ligand>
</feature>
<evidence type="ECO:0000256" key="6">
    <source>
        <dbReference type="ARBA" id="ARBA00022722"/>
    </source>
</evidence>
<evidence type="ECO:0000256" key="2">
    <source>
        <dbReference type="ARBA" id="ARBA00001936"/>
    </source>
</evidence>
<evidence type="ECO:0000256" key="12">
    <source>
        <dbReference type="ARBA" id="ARBA00073459"/>
    </source>
</evidence>
<dbReference type="PROSITE" id="PS51435">
    <property type="entry name" value="AP_NUCLEASE_F1_4"/>
    <property type="match status" value="1"/>
</dbReference>
<feature type="binding site" evidence="14">
    <location>
        <position position="264"/>
    </location>
    <ligand>
        <name>Mg(2+)</name>
        <dbReference type="ChEBI" id="CHEBI:18420"/>
        <label>1</label>
    </ligand>
</feature>
<dbReference type="NCBIfam" id="TIGR00633">
    <property type="entry name" value="xth"/>
    <property type="match status" value="1"/>
</dbReference>
<dbReference type="GO" id="GO:0008081">
    <property type="term" value="F:phosphoric diester hydrolase activity"/>
    <property type="evidence" value="ECO:0007669"/>
    <property type="project" value="TreeGrafter"/>
</dbReference>
<comment type="cofactor">
    <cofactor evidence="2">
        <name>Mn(2+)</name>
        <dbReference type="ChEBI" id="CHEBI:29035"/>
    </cofactor>
</comment>
<dbReference type="Pfam" id="PF03372">
    <property type="entry name" value="Exo_endo_phos"/>
    <property type="match status" value="1"/>
</dbReference>
<keyword evidence="10 14" id="KW-0460">Magnesium</keyword>
<proteinExistence type="inferred from homology"/>
<evidence type="ECO:0000256" key="10">
    <source>
        <dbReference type="ARBA" id="ARBA00022842"/>
    </source>
</evidence>
<dbReference type="GO" id="GO:0008311">
    <property type="term" value="F:double-stranded DNA 3'-5' DNA exonuclease activity"/>
    <property type="evidence" value="ECO:0007669"/>
    <property type="project" value="UniProtKB-EC"/>
</dbReference>
<keyword evidence="7 14" id="KW-0479">Metal-binding</keyword>
<dbReference type="NCBIfam" id="TIGR00195">
    <property type="entry name" value="exoDNase_III"/>
    <property type="match status" value="1"/>
</dbReference>
<dbReference type="InterPro" id="IPR036691">
    <property type="entry name" value="Endo/exonu/phosph_ase_sf"/>
</dbReference>
<keyword evidence="6" id="KW-0540">Nuclease</keyword>
<dbReference type="Proteomes" id="UP000886878">
    <property type="component" value="Unassembled WGS sequence"/>
</dbReference>
<evidence type="ECO:0000256" key="13">
    <source>
        <dbReference type="PIRSR" id="PIRSR604808-1"/>
    </source>
</evidence>